<sequence>MPSLFSSEALAQASQASSCASSKASSSNSRNRRLGRVLFADFALNDGTVKFEIWDTAGQERYHSLAPMYYRGAAAAIIVYDITSMVTQTCGDGGGPVTDFLKPWFFDKAFFNVLKEEALVTVHAYLFEEGIPPRVKEARSYAEENGLFFMETSAKTAINVNDIFHAIARRLPQAQPAQNTEGTVLMDRPAGRTQASACCS</sequence>
<keyword evidence="2" id="KW-1185">Reference proteome</keyword>
<reference evidence="1 2" key="1">
    <citation type="journal article" date="2022" name="Hortic Res">
        <title>A haplotype resolved chromosomal level avocado genome allows analysis of novel avocado genes.</title>
        <authorList>
            <person name="Nath O."/>
            <person name="Fletcher S.J."/>
            <person name="Hayward A."/>
            <person name="Shaw L.M."/>
            <person name="Masouleh A.K."/>
            <person name="Furtado A."/>
            <person name="Henry R.J."/>
            <person name="Mitter N."/>
        </authorList>
    </citation>
    <scope>NUCLEOTIDE SEQUENCE [LARGE SCALE GENOMIC DNA]</scope>
    <source>
        <strain evidence="2">cv. Hass</strain>
    </source>
</reference>
<comment type="caution">
    <text evidence="1">The sequence shown here is derived from an EMBL/GenBank/DDBJ whole genome shotgun (WGS) entry which is preliminary data.</text>
</comment>
<organism evidence="1 2">
    <name type="scientific">Persea americana</name>
    <name type="common">Avocado</name>
    <dbReference type="NCBI Taxonomy" id="3435"/>
    <lineage>
        <taxon>Eukaryota</taxon>
        <taxon>Viridiplantae</taxon>
        <taxon>Streptophyta</taxon>
        <taxon>Embryophyta</taxon>
        <taxon>Tracheophyta</taxon>
        <taxon>Spermatophyta</taxon>
        <taxon>Magnoliopsida</taxon>
        <taxon>Magnoliidae</taxon>
        <taxon>Laurales</taxon>
        <taxon>Lauraceae</taxon>
        <taxon>Persea</taxon>
    </lineage>
</organism>
<dbReference type="EMBL" id="CM056815">
    <property type="protein sequence ID" value="KAJ8629351.1"/>
    <property type="molecule type" value="Genomic_DNA"/>
</dbReference>
<proteinExistence type="predicted"/>
<accession>A0ACC2L746</accession>
<evidence type="ECO:0000313" key="1">
    <source>
        <dbReference type="EMBL" id="KAJ8629351.1"/>
    </source>
</evidence>
<protein>
    <submittedName>
        <fullName evidence="1">Uncharacterized protein</fullName>
    </submittedName>
</protein>
<gene>
    <name evidence="1" type="ORF">MRB53_022674</name>
</gene>
<name>A0ACC2L746_PERAE</name>
<evidence type="ECO:0000313" key="2">
    <source>
        <dbReference type="Proteomes" id="UP001234297"/>
    </source>
</evidence>
<dbReference type="Proteomes" id="UP001234297">
    <property type="component" value="Chromosome 7"/>
</dbReference>